<keyword evidence="6 8" id="KW-0472">Membrane</keyword>
<dbReference type="Pfam" id="PF12796">
    <property type="entry name" value="Ank_2"/>
    <property type="match status" value="1"/>
</dbReference>
<keyword evidence="3" id="KW-0677">Repeat</keyword>
<dbReference type="PROSITE" id="PS50216">
    <property type="entry name" value="DHHC"/>
    <property type="match status" value="1"/>
</dbReference>
<dbReference type="Gene3D" id="1.25.40.20">
    <property type="entry name" value="Ankyrin repeat-containing domain"/>
    <property type="match status" value="2"/>
</dbReference>
<dbReference type="EC" id="2.3.1.225" evidence="8"/>
<accession>A0AAV1UEJ0</accession>
<comment type="caution">
    <text evidence="10">The sequence shown here is derived from an EMBL/GenBank/DDBJ whole genome shotgun (WGS) entry which is preliminary data.</text>
</comment>
<dbReference type="SMART" id="SM00248">
    <property type="entry name" value="ANK"/>
    <property type="match status" value="4"/>
</dbReference>
<protein>
    <recommendedName>
        <fullName evidence="8">Palmitoyltransferase</fullName>
        <ecNumber evidence="8">2.3.1.225</ecNumber>
    </recommendedName>
</protein>
<dbReference type="InterPro" id="IPR001594">
    <property type="entry name" value="Palmitoyltrfase_DHHC"/>
</dbReference>
<comment type="similarity">
    <text evidence="8">Belongs to the DHHC palmitoyltransferase family.</text>
</comment>
<dbReference type="Pfam" id="PF00023">
    <property type="entry name" value="Ank"/>
    <property type="match status" value="1"/>
</dbReference>
<feature type="transmembrane region" description="Helical" evidence="8">
    <location>
        <begin position="558"/>
        <end position="579"/>
    </location>
</feature>
<keyword evidence="2 8" id="KW-0812">Transmembrane</keyword>
<keyword evidence="4 8" id="KW-1133">Transmembrane helix</keyword>
<evidence type="ECO:0000256" key="5">
    <source>
        <dbReference type="ARBA" id="ARBA00023043"/>
    </source>
</evidence>
<keyword evidence="5 7" id="KW-0040">ANK repeat</keyword>
<evidence type="ECO:0000256" key="7">
    <source>
        <dbReference type="PROSITE-ProRule" id="PRU00023"/>
    </source>
</evidence>
<evidence type="ECO:0000256" key="2">
    <source>
        <dbReference type="ARBA" id="ARBA00022692"/>
    </source>
</evidence>
<evidence type="ECO:0000259" key="9">
    <source>
        <dbReference type="Pfam" id="PF01529"/>
    </source>
</evidence>
<name>A0AAV1UEJ0_9STRA</name>
<comment type="subcellular location">
    <subcellularLocation>
        <location evidence="1">Membrane</location>
        <topology evidence="1">Multi-pass membrane protein</topology>
    </subcellularLocation>
</comment>
<feature type="repeat" description="ANK" evidence="7">
    <location>
        <begin position="178"/>
        <end position="210"/>
    </location>
</feature>
<feature type="transmembrane region" description="Helical" evidence="8">
    <location>
        <begin position="364"/>
        <end position="384"/>
    </location>
</feature>
<feature type="transmembrane region" description="Helical" evidence="8">
    <location>
        <begin position="495"/>
        <end position="518"/>
    </location>
</feature>
<feature type="transmembrane region" description="Helical" evidence="8">
    <location>
        <begin position="396"/>
        <end position="418"/>
    </location>
</feature>
<evidence type="ECO:0000256" key="6">
    <source>
        <dbReference type="ARBA" id="ARBA00023136"/>
    </source>
</evidence>
<evidence type="ECO:0000256" key="1">
    <source>
        <dbReference type="ARBA" id="ARBA00004141"/>
    </source>
</evidence>
<gene>
    <name evidence="10" type="ORF">PM001_LOCUS17213</name>
</gene>
<feature type="domain" description="Palmitoyltransferase DHHC" evidence="9">
    <location>
        <begin position="449"/>
        <end position="597"/>
    </location>
</feature>
<keyword evidence="8" id="KW-0012">Acyltransferase</keyword>
<feature type="transmembrane region" description="Helical" evidence="8">
    <location>
        <begin position="270"/>
        <end position="289"/>
    </location>
</feature>
<dbReference type="GO" id="GO:0019706">
    <property type="term" value="F:protein-cysteine S-palmitoyltransferase activity"/>
    <property type="evidence" value="ECO:0007669"/>
    <property type="project" value="UniProtKB-EC"/>
</dbReference>
<dbReference type="PANTHER" id="PTHR24161:SF85">
    <property type="entry name" value="PALMITOYLTRANSFERASE HIP14"/>
    <property type="match status" value="1"/>
</dbReference>
<dbReference type="SUPFAM" id="SSF48403">
    <property type="entry name" value="Ankyrin repeat"/>
    <property type="match status" value="1"/>
</dbReference>
<evidence type="ECO:0000313" key="11">
    <source>
        <dbReference type="Proteomes" id="UP001162060"/>
    </source>
</evidence>
<dbReference type="Pfam" id="PF01529">
    <property type="entry name" value="DHHC"/>
    <property type="match status" value="1"/>
</dbReference>
<dbReference type="InterPro" id="IPR036770">
    <property type="entry name" value="Ankyrin_rpt-contain_sf"/>
</dbReference>
<evidence type="ECO:0000256" key="8">
    <source>
        <dbReference type="RuleBase" id="RU079119"/>
    </source>
</evidence>
<sequence length="691" mass="77052">MDDDLSYDGQTAFDAAANGDFPLVVLLWGMAMAVQPHPVDLLSVKDDKGGNSLVHYAAASGHDASDTMHFLMQQMAASGREETLVNGRNYAGETPLIRAAHAGNLQIVDTLLQSRCVDMLAQDVRGNTAAHHAAAQGHLWVLHLLLETEQRERKHRSSVKDGRQKENMTTLLGGYSLQRRNVLHYACMSEYKPIVQYLLNRGFDTDEVDTEDKKCLDLAKQRNAVWLEDMLSGKTSSVDPPTYMRKTRGIVAASHGALLFVVLATSYWLVWWLAIPLIFIGSWASLSAFHQKGHSHGGHSHGGHGHGAASTADTHPSKRNIIVAMNVSLKQIEDGPTNVISAKSAKDEMKAGLRMLTRAQPESAMGIWMAWVSLFTLMYIVVWVDPTYEDFMHSHLPFLSITGALEVVFLVVWAKLAFVYPIDPGRIATYEHDVQAMLDLALQAESPDMDKFCRTCLVAKPIRSKHCAQCGICIARHDHHCAWINRCVGYDNHRWFIAFLLVHCIMLGIYAVLAILVLSDQTHDLHAEQEGADKSARRENLSAMDIWEEIPSLVSKHLMFIIVLLWSLMSFAALAMMTVQQLNNIEKNITINERVNWRRYAYMTKEAANASQYSEDSKPTADVTMSNPFDRGLKSNMLEFFFRTSGSAVNYHEVFGPPGRNADITSPVIRTSEGSVTSVGERERIESNGFV</sequence>
<dbReference type="Proteomes" id="UP001162060">
    <property type="component" value="Unassembled WGS sequence"/>
</dbReference>
<organism evidence="10 11">
    <name type="scientific">Peronospora matthiolae</name>
    <dbReference type="NCBI Taxonomy" id="2874970"/>
    <lineage>
        <taxon>Eukaryota</taxon>
        <taxon>Sar</taxon>
        <taxon>Stramenopiles</taxon>
        <taxon>Oomycota</taxon>
        <taxon>Peronosporomycetes</taxon>
        <taxon>Peronosporales</taxon>
        <taxon>Peronosporaceae</taxon>
        <taxon>Peronospora</taxon>
    </lineage>
</organism>
<dbReference type="GO" id="GO:0016020">
    <property type="term" value="C:membrane"/>
    <property type="evidence" value="ECO:0007669"/>
    <property type="project" value="UniProtKB-SubCell"/>
</dbReference>
<dbReference type="AlphaFoldDB" id="A0AAV1UEJ0"/>
<evidence type="ECO:0000256" key="3">
    <source>
        <dbReference type="ARBA" id="ARBA00022737"/>
    </source>
</evidence>
<proteinExistence type="inferred from homology"/>
<keyword evidence="8" id="KW-0808">Transferase</keyword>
<evidence type="ECO:0000256" key="4">
    <source>
        <dbReference type="ARBA" id="ARBA00022989"/>
    </source>
</evidence>
<dbReference type="InterPro" id="IPR002110">
    <property type="entry name" value="Ankyrin_rpt"/>
</dbReference>
<comment type="catalytic activity">
    <reaction evidence="8">
        <text>L-cysteinyl-[protein] + hexadecanoyl-CoA = S-hexadecanoyl-L-cysteinyl-[protein] + CoA</text>
        <dbReference type="Rhea" id="RHEA:36683"/>
        <dbReference type="Rhea" id="RHEA-COMP:10131"/>
        <dbReference type="Rhea" id="RHEA-COMP:11032"/>
        <dbReference type="ChEBI" id="CHEBI:29950"/>
        <dbReference type="ChEBI" id="CHEBI:57287"/>
        <dbReference type="ChEBI" id="CHEBI:57379"/>
        <dbReference type="ChEBI" id="CHEBI:74151"/>
        <dbReference type="EC" id="2.3.1.225"/>
    </reaction>
</comment>
<dbReference type="PANTHER" id="PTHR24161">
    <property type="entry name" value="ANK_REP_REGION DOMAIN-CONTAINING PROTEIN-RELATED"/>
    <property type="match status" value="1"/>
</dbReference>
<evidence type="ECO:0000313" key="10">
    <source>
        <dbReference type="EMBL" id="CAK7932063.1"/>
    </source>
</evidence>
<comment type="domain">
    <text evidence="8">The DHHC domain is required for palmitoyltransferase activity.</text>
</comment>
<dbReference type="EMBL" id="CAKLBY020000188">
    <property type="protein sequence ID" value="CAK7932063.1"/>
    <property type="molecule type" value="Genomic_DNA"/>
</dbReference>
<reference evidence="10" key="1">
    <citation type="submission" date="2024-01" db="EMBL/GenBank/DDBJ databases">
        <authorList>
            <person name="Webb A."/>
        </authorList>
    </citation>
    <scope>NUCLEOTIDE SEQUENCE</scope>
    <source>
        <strain evidence="10">Pm1</strain>
    </source>
</reference>
<dbReference type="PROSITE" id="PS50088">
    <property type="entry name" value="ANK_REPEAT"/>
    <property type="match status" value="1"/>
</dbReference>